<dbReference type="PANTHER" id="PTHR23351:SF24">
    <property type="entry name" value="ACTIVATING TRANSCRIPTION FACTOR 3-RELATED"/>
    <property type="match status" value="1"/>
</dbReference>
<accession>A0A8J1U0M4</accession>
<dbReference type="Pfam" id="PF00170">
    <property type="entry name" value="bZIP_1"/>
    <property type="match status" value="1"/>
</dbReference>
<comment type="caution">
    <text evidence="4">The sequence shown here is derived from an EMBL/GenBank/DDBJ whole genome shotgun (WGS) entry which is preliminary data.</text>
</comment>
<proteinExistence type="predicted"/>
<dbReference type="PROSITE" id="PS50217">
    <property type="entry name" value="BZIP"/>
    <property type="match status" value="1"/>
</dbReference>
<evidence type="ECO:0000256" key="3">
    <source>
        <dbReference type="ARBA" id="ARBA00023163"/>
    </source>
</evidence>
<dbReference type="InterPro" id="IPR000837">
    <property type="entry name" value="AP-1"/>
</dbReference>
<evidence type="ECO:0000256" key="1">
    <source>
        <dbReference type="ARBA" id="ARBA00023015"/>
    </source>
</evidence>
<evidence type="ECO:0000313" key="5">
    <source>
        <dbReference type="Proteomes" id="UP000749559"/>
    </source>
</evidence>
<dbReference type="GO" id="GO:0005634">
    <property type="term" value="C:nucleus"/>
    <property type="evidence" value="ECO:0007669"/>
    <property type="project" value="TreeGrafter"/>
</dbReference>
<dbReference type="InterPro" id="IPR046347">
    <property type="entry name" value="bZIP_sf"/>
</dbReference>
<dbReference type="CDD" id="cd14699">
    <property type="entry name" value="bZIP_Fos_like"/>
    <property type="match status" value="1"/>
</dbReference>
<dbReference type="AlphaFoldDB" id="A0A8J1U0M4"/>
<dbReference type="Gene3D" id="1.20.5.170">
    <property type="match status" value="1"/>
</dbReference>
<evidence type="ECO:0000256" key="2">
    <source>
        <dbReference type="ARBA" id="ARBA00023125"/>
    </source>
</evidence>
<gene>
    <name evidence="4" type="ORF">OFUS_LOCUS17195</name>
</gene>
<dbReference type="InterPro" id="IPR004827">
    <property type="entry name" value="bZIP"/>
</dbReference>
<dbReference type="SMART" id="SM00338">
    <property type="entry name" value="BRLZ"/>
    <property type="match status" value="1"/>
</dbReference>
<dbReference type="GO" id="GO:0000978">
    <property type="term" value="F:RNA polymerase II cis-regulatory region sequence-specific DNA binding"/>
    <property type="evidence" value="ECO:0007669"/>
    <property type="project" value="TreeGrafter"/>
</dbReference>
<reference evidence="4" key="1">
    <citation type="submission" date="2022-03" db="EMBL/GenBank/DDBJ databases">
        <authorList>
            <person name="Martin C."/>
        </authorList>
    </citation>
    <scope>NUCLEOTIDE SEQUENCE</scope>
</reference>
<organism evidence="4 5">
    <name type="scientific">Owenia fusiformis</name>
    <name type="common">Polychaete worm</name>
    <dbReference type="NCBI Taxonomy" id="6347"/>
    <lineage>
        <taxon>Eukaryota</taxon>
        <taxon>Metazoa</taxon>
        <taxon>Spiralia</taxon>
        <taxon>Lophotrochozoa</taxon>
        <taxon>Annelida</taxon>
        <taxon>Polychaeta</taxon>
        <taxon>Sedentaria</taxon>
        <taxon>Canalipalpata</taxon>
        <taxon>Sabellida</taxon>
        <taxon>Oweniida</taxon>
        <taxon>Oweniidae</taxon>
        <taxon>Owenia</taxon>
    </lineage>
</organism>
<dbReference type="Proteomes" id="UP000749559">
    <property type="component" value="Unassembled WGS sequence"/>
</dbReference>
<protein>
    <submittedName>
        <fullName evidence="4">Uncharacterized protein</fullName>
    </submittedName>
</protein>
<dbReference type="OrthoDB" id="295274at2759"/>
<evidence type="ECO:0000313" key="4">
    <source>
        <dbReference type="EMBL" id="CAH1792186.1"/>
    </source>
</evidence>
<keyword evidence="5" id="KW-1185">Reference proteome</keyword>
<keyword evidence="2" id="KW-0238">DNA-binding</keyword>
<dbReference type="PRINTS" id="PR00042">
    <property type="entry name" value="LEUZIPPRFOS"/>
</dbReference>
<keyword evidence="1" id="KW-0805">Transcription regulation</keyword>
<dbReference type="GO" id="GO:0000981">
    <property type="term" value="F:DNA-binding transcription factor activity, RNA polymerase II-specific"/>
    <property type="evidence" value="ECO:0007669"/>
    <property type="project" value="TreeGrafter"/>
</dbReference>
<name>A0A8J1U0M4_OWEFU</name>
<keyword evidence="3" id="KW-0804">Transcription</keyword>
<dbReference type="SUPFAM" id="SSF57959">
    <property type="entry name" value="Leucine zipper domain"/>
    <property type="match status" value="1"/>
</dbReference>
<dbReference type="PANTHER" id="PTHR23351">
    <property type="entry name" value="FOS TRANSCRIPTION FACTOR-RELATED"/>
    <property type="match status" value="1"/>
</dbReference>
<sequence>MNHQTYLGELCTHIHNHYNTIHDWKRDLYLGDMLPTVLSTFDINAESSDDSDSSDRESVDETDSTDMYNTPPARDTYGAQIGHFQQHGQTGSSGDIPTGFNQGLEPPNYIQSQCMYPNNNTTMNPLDMENQMIQLQNISDGELEDLNAHLSGASGMGIPIYPTDVENGNILNNNNNTQNMFPSMGHHTNLPTQAAQLAVGRVTAVKNELRQKVSQRKRKSGDDNFNPIIEVKTEKDADDPSIIEDRLNTEERLRPKFKDPSKLNPDDRDLLLHRRERNKKAALKCREKKRKQVDYLQKEQQKLESENTTLQFEIKNQKVELERLKQQWAEHQLICPLFPEMKQKTQKI</sequence>
<dbReference type="EMBL" id="CAIIXF020000008">
    <property type="protein sequence ID" value="CAH1792186.1"/>
    <property type="molecule type" value="Genomic_DNA"/>
</dbReference>